<reference evidence="2 3" key="1">
    <citation type="journal article" date="2020" name="Nature">
        <title>Six reference-quality genomes reveal evolution of bat adaptations.</title>
        <authorList>
            <person name="Jebb D."/>
            <person name="Huang Z."/>
            <person name="Pippel M."/>
            <person name="Hughes G.M."/>
            <person name="Lavrichenko K."/>
            <person name="Devanna P."/>
            <person name="Winkler S."/>
            <person name="Jermiin L.S."/>
            <person name="Skirmuntt E.C."/>
            <person name="Katzourakis A."/>
            <person name="Burkitt-Gray L."/>
            <person name="Ray D.A."/>
            <person name="Sullivan K.A.M."/>
            <person name="Roscito J.G."/>
            <person name="Kirilenko B.M."/>
            <person name="Davalos L.M."/>
            <person name="Corthals A.P."/>
            <person name="Power M.L."/>
            <person name="Jones G."/>
            <person name="Ransome R.D."/>
            <person name="Dechmann D.K.N."/>
            <person name="Locatelli A.G."/>
            <person name="Puechmaille S.J."/>
            <person name="Fedrigo O."/>
            <person name="Jarvis E.D."/>
            <person name="Hiller M."/>
            <person name="Vernes S.C."/>
            <person name="Myers E.W."/>
            <person name="Teeling E.C."/>
        </authorList>
    </citation>
    <scope>NUCLEOTIDE SEQUENCE [LARGE SCALE GENOMIC DNA]</scope>
    <source>
        <strain evidence="2">MMyoMyo1</strain>
        <tissue evidence="2">Flight muscle</tissue>
    </source>
</reference>
<evidence type="ECO:0000256" key="1">
    <source>
        <dbReference type="SAM" id="MobiDB-lite"/>
    </source>
</evidence>
<dbReference type="AlphaFoldDB" id="A0A7J7XIC7"/>
<proteinExistence type="predicted"/>
<organism evidence="2 3">
    <name type="scientific">Myotis myotis</name>
    <name type="common">Greater mouse-eared bat</name>
    <name type="synonym">Vespertilio myotis</name>
    <dbReference type="NCBI Taxonomy" id="51298"/>
    <lineage>
        <taxon>Eukaryota</taxon>
        <taxon>Metazoa</taxon>
        <taxon>Chordata</taxon>
        <taxon>Craniata</taxon>
        <taxon>Vertebrata</taxon>
        <taxon>Euteleostomi</taxon>
        <taxon>Mammalia</taxon>
        <taxon>Eutheria</taxon>
        <taxon>Laurasiatheria</taxon>
        <taxon>Chiroptera</taxon>
        <taxon>Yangochiroptera</taxon>
        <taxon>Vespertilionidae</taxon>
        <taxon>Myotis</taxon>
    </lineage>
</organism>
<evidence type="ECO:0000313" key="3">
    <source>
        <dbReference type="Proteomes" id="UP000527355"/>
    </source>
</evidence>
<evidence type="ECO:0000313" key="2">
    <source>
        <dbReference type="EMBL" id="KAF6349060.1"/>
    </source>
</evidence>
<feature type="compositionally biased region" description="Polar residues" evidence="1">
    <location>
        <begin position="126"/>
        <end position="138"/>
    </location>
</feature>
<dbReference type="EMBL" id="JABWUV010000006">
    <property type="protein sequence ID" value="KAF6349060.1"/>
    <property type="molecule type" value="Genomic_DNA"/>
</dbReference>
<comment type="caution">
    <text evidence="2">The sequence shown here is derived from an EMBL/GenBank/DDBJ whole genome shotgun (WGS) entry which is preliminary data.</text>
</comment>
<gene>
    <name evidence="2" type="ORF">mMyoMyo1_011638</name>
</gene>
<feature type="region of interest" description="Disordered" evidence="1">
    <location>
        <begin position="125"/>
        <end position="150"/>
    </location>
</feature>
<sequence>MVSPGLGSSTSERCLYSQKSLCAVFFLSKDPSRKPHKTFSTLLALLWVMFEGIGSLPLQHFALSTSSRHLVAKDCIHQLPRWKANKSFLPLCCPGPNLGMTCNVMSELSVIFRAQRTLLRRIKQPQRCTQTQQHTSSPVGRGGGPCVQVPGRGVLELQ</sequence>
<name>A0A7J7XIC7_MYOMY</name>
<keyword evidence="3" id="KW-1185">Reference proteome</keyword>
<accession>A0A7J7XIC7</accession>
<dbReference type="Proteomes" id="UP000527355">
    <property type="component" value="Unassembled WGS sequence"/>
</dbReference>
<protein>
    <submittedName>
        <fullName evidence="2">Uncharacterized protein</fullName>
    </submittedName>
</protein>